<dbReference type="AlphaFoldDB" id="A0A5C6F854"/>
<dbReference type="Proteomes" id="UP000318288">
    <property type="component" value="Unassembled WGS sequence"/>
</dbReference>
<keyword evidence="2" id="KW-1185">Reference proteome</keyword>
<accession>A0A5C6F854</accession>
<evidence type="ECO:0000313" key="2">
    <source>
        <dbReference type="Proteomes" id="UP000318288"/>
    </source>
</evidence>
<gene>
    <name evidence="1" type="ORF">Poly51_24930</name>
</gene>
<reference evidence="1 2" key="1">
    <citation type="submission" date="2019-02" db="EMBL/GenBank/DDBJ databases">
        <title>Deep-cultivation of Planctomycetes and their phenomic and genomic characterization uncovers novel biology.</title>
        <authorList>
            <person name="Wiegand S."/>
            <person name="Jogler M."/>
            <person name="Boedeker C."/>
            <person name="Pinto D."/>
            <person name="Vollmers J."/>
            <person name="Rivas-Marin E."/>
            <person name="Kohn T."/>
            <person name="Peeters S.H."/>
            <person name="Heuer A."/>
            <person name="Rast P."/>
            <person name="Oberbeckmann S."/>
            <person name="Bunk B."/>
            <person name="Jeske O."/>
            <person name="Meyerdierks A."/>
            <person name="Storesund J.E."/>
            <person name="Kallscheuer N."/>
            <person name="Luecker S."/>
            <person name="Lage O.M."/>
            <person name="Pohl T."/>
            <person name="Merkel B.J."/>
            <person name="Hornburger P."/>
            <person name="Mueller R.-W."/>
            <person name="Bruemmer F."/>
            <person name="Labrenz M."/>
            <person name="Spormann A.M."/>
            <person name="Op Den Camp H."/>
            <person name="Overmann J."/>
            <person name="Amann R."/>
            <person name="Jetten M.S.M."/>
            <person name="Mascher T."/>
            <person name="Medema M.H."/>
            <person name="Devos D.P."/>
            <person name="Kaster A.-K."/>
            <person name="Ovreas L."/>
            <person name="Rohde M."/>
            <person name="Galperin M.Y."/>
            <person name="Jogler C."/>
        </authorList>
    </citation>
    <scope>NUCLEOTIDE SEQUENCE [LARGE SCALE GENOMIC DNA]</scope>
    <source>
        <strain evidence="1 2">Poly51</strain>
    </source>
</reference>
<comment type="caution">
    <text evidence="1">The sequence shown here is derived from an EMBL/GenBank/DDBJ whole genome shotgun (WGS) entry which is preliminary data.</text>
</comment>
<protein>
    <submittedName>
        <fullName evidence="1">Uncharacterized protein</fullName>
    </submittedName>
</protein>
<proteinExistence type="predicted"/>
<evidence type="ECO:0000313" key="1">
    <source>
        <dbReference type="EMBL" id="TWU56577.1"/>
    </source>
</evidence>
<dbReference type="OrthoDB" id="275609at2"/>
<organism evidence="1 2">
    <name type="scientific">Rubripirellula tenax</name>
    <dbReference type="NCBI Taxonomy" id="2528015"/>
    <lineage>
        <taxon>Bacteria</taxon>
        <taxon>Pseudomonadati</taxon>
        <taxon>Planctomycetota</taxon>
        <taxon>Planctomycetia</taxon>
        <taxon>Pirellulales</taxon>
        <taxon>Pirellulaceae</taxon>
        <taxon>Rubripirellula</taxon>
    </lineage>
</organism>
<name>A0A5C6F854_9BACT</name>
<sequence length="97" mass="11374">MYQFDEESWDECPEDDAACFDQRPWKSVDGGFLIQRLDRGKDEQFCATGPFFLQIGTGQWCDARFATVFPKRSTAEFYAWEFGRIVGRDACVIHRRF</sequence>
<dbReference type="EMBL" id="SJPW01000003">
    <property type="protein sequence ID" value="TWU56577.1"/>
    <property type="molecule type" value="Genomic_DNA"/>
</dbReference>
<dbReference type="RefSeq" id="WP_146457757.1">
    <property type="nucleotide sequence ID" value="NZ_SJPW01000003.1"/>
</dbReference>